<feature type="domain" description="Ribosomal RNA adenine methylase transferase N-terminal" evidence="9">
    <location>
        <begin position="34"/>
        <end position="202"/>
    </location>
</feature>
<dbReference type="PROSITE" id="PS01131">
    <property type="entry name" value="RRNA_A_DIMETH"/>
    <property type="match status" value="1"/>
</dbReference>
<reference evidence="10" key="1">
    <citation type="journal article" date="2020" name="mSystems">
        <title>Genome- and Community-Level Interaction Insights into Carbon Utilization and Element Cycling Functions of Hydrothermarchaeota in Hydrothermal Sediment.</title>
        <authorList>
            <person name="Zhou Z."/>
            <person name="Liu Y."/>
            <person name="Xu W."/>
            <person name="Pan J."/>
            <person name="Luo Z.H."/>
            <person name="Li M."/>
        </authorList>
    </citation>
    <scope>NUCLEOTIDE SEQUENCE [LARGE SCALE GENOMIC DNA]</scope>
    <source>
        <strain evidence="10">SpSt-210</strain>
    </source>
</reference>
<proteinExistence type="inferred from homology"/>
<evidence type="ECO:0000256" key="8">
    <source>
        <dbReference type="PROSITE-ProRule" id="PRU01026"/>
    </source>
</evidence>
<feature type="binding site" evidence="7 8">
    <location>
        <position position="75"/>
    </location>
    <ligand>
        <name>S-adenosyl-L-methionine</name>
        <dbReference type="ChEBI" id="CHEBI:59789"/>
    </ligand>
</feature>
<gene>
    <name evidence="7 10" type="primary">rsmA</name>
    <name evidence="7" type="synonym">ksgA</name>
    <name evidence="10" type="ORF">ENP34_15095</name>
</gene>
<feature type="binding site" evidence="7 8">
    <location>
        <position position="54"/>
    </location>
    <ligand>
        <name>S-adenosyl-L-methionine</name>
        <dbReference type="ChEBI" id="CHEBI:59789"/>
    </ligand>
</feature>
<evidence type="ECO:0000256" key="5">
    <source>
        <dbReference type="ARBA" id="ARBA00022691"/>
    </source>
</evidence>
<dbReference type="GO" id="GO:0005829">
    <property type="term" value="C:cytosol"/>
    <property type="evidence" value="ECO:0007669"/>
    <property type="project" value="TreeGrafter"/>
</dbReference>
<evidence type="ECO:0000256" key="1">
    <source>
        <dbReference type="ARBA" id="ARBA00022490"/>
    </source>
</evidence>
<comment type="catalytic activity">
    <reaction evidence="7">
        <text>adenosine(1518)/adenosine(1519) in 16S rRNA + 4 S-adenosyl-L-methionine = N(6)-dimethyladenosine(1518)/N(6)-dimethyladenosine(1519) in 16S rRNA + 4 S-adenosyl-L-homocysteine + 4 H(+)</text>
        <dbReference type="Rhea" id="RHEA:19609"/>
        <dbReference type="Rhea" id="RHEA-COMP:10232"/>
        <dbReference type="Rhea" id="RHEA-COMP:10233"/>
        <dbReference type="ChEBI" id="CHEBI:15378"/>
        <dbReference type="ChEBI" id="CHEBI:57856"/>
        <dbReference type="ChEBI" id="CHEBI:59789"/>
        <dbReference type="ChEBI" id="CHEBI:74411"/>
        <dbReference type="ChEBI" id="CHEBI:74493"/>
        <dbReference type="EC" id="2.1.1.182"/>
    </reaction>
</comment>
<dbReference type="InterPro" id="IPR029063">
    <property type="entry name" value="SAM-dependent_MTases_sf"/>
</dbReference>
<organism evidence="10">
    <name type="scientific">Thermorudis peleae</name>
    <dbReference type="NCBI Taxonomy" id="1382356"/>
    <lineage>
        <taxon>Bacteria</taxon>
        <taxon>Pseudomonadati</taxon>
        <taxon>Thermomicrobiota</taxon>
        <taxon>Thermomicrobia</taxon>
        <taxon>Thermomicrobia incertae sedis</taxon>
        <taxon>Thermorudis</taxon>
    </lineage>
</organism>
<evidence type="ECO:0000256" key="6">
    <source>
        <dbReference type="ARBA" id="ARBA00022884"/>
    </source>
</evidence>
<keyword evidence="2 7" id="KW-0698">rRNA processing</keyword>
<dbReference type="PANTHER" id="PTHR11727:SF7">
    <property type="entry name" value="DIMETHYLADENOSINE TRANSFERASE-RELATED"/>
    <property type="match status" value="1"/>
</dbReference>
<keyword evidence="6 7" id="KW-0694">RNA-binding</keyword>
<evidence type="ECO:0000259" key="9">
    <source>
        <dbReference type="SMART" id="SM00650"/>
    </source>
</evidence>
<dbReference type="NCBIfam" id="TIGR00755">
    <property type="entry name" value="ksgA"/>
    <property type="match status" value="1"/>
</dbReference>
<dbReference type="GO" id="GO:0003723">
    <property type="term" value="F:RNA binding"/>
    <property type="evidence" value="ECO:0007669"/>
    <property type="project" value="UniProtKB-UniRule"/>
</dbReference>
<comment type="function">
    <text evidence="7">Specifically dimethylates two adjacent adenosines (A1518 and A1519) in the loop of a conserved hairpin near the 3'-end of 16S rRNA in the 30S particle. May play a critical role in biogenesis of 30S subunits.</text>
</comment>
<dbReference type="AlphaFoldDB" id="A0A831X921"/>
<dbReference type="InterPro" id="IPR020598">
    <property type="entry name" value="rRNA_Ade_methylase_Trfase_N"/>
</dbReference>
<accession>A0A831X921</accession>
<keyword evidence="1 7" id="KW-0963">Cytoplasm</keyword>
<dbReference type="FunFam" id="3.40.50.150:FF:000023">
    <property type="entry name" value="Ribosomal RNA small subunit methyltransferase A"/>
    <property type="match status" value="1"/>
</dbReference>
<comment type="caution">
    <text evidence="10">The sequence shown here is derived from an EMBL/GenBank/DDBJ whole genome shotgun (WGS) entry which is preliminary data.</text>
</comment>
<dbReference type="SMART" id="SM00650">
    <property type="entry name" value="rADc"/>
    <property type="match status" value="1"/>
</dbReference>
<dbReference type="GO" id="GO:0052908">
    <property type="term" value="F:16S rRNA (adenine(1518)-N(6)/adenine(1519)-N(6))-dimethyltransferase activity"/>
    <property type="evidence" value="ECO:0007669"/>
    <property type="project" value="UniProtKB-EC"/>
</dbReference>
<dbReference type="PANTHER" id="PTHR11727">
    <property type="entry name" value="DIMETHYLADENOSINE TRANSFERASE"/>
    <property type="match status" value="1"/>
</dbReference>
<feature type="binding site" evidence="7 8">
    <location>
        <position position="99"/>
    </location>
    <ligand>
        <name>S-adenosyl-L-methionine</name>
        <dbReference type="ChEBI" id="CHEBI:59789"/>
    </ligand>
</feature>
<dbReference type="PROSITE" id="PS51689">
    <property type="entry name" value="SAM_RNA_A_N6_MT"/>
    <property type="match status" value="1"/>
</dbReference>
<dbReference type="InterPro" id="IPR011530">
    <property type="entry name" value="rRNA_adenine_dimethylase"/>
</dbReference>
<dbReference type="InterPro" id="IPR023165">
    <property type="entry name" value="rRNA_Ade_diMease-like_C"/>
</dbReference>
<dbReference type="EC" id="2.1.1.182" evidence="7"/>
<feature type="binding site" evidence="7 8">
    <location>
        <position position="29"/>
    </location>
    <ligand>
        <name>S-adenosyl-L-methionine</name>
        <dbReference type="ChEBI" id="CHEBI:59789"/>
    </ligand>
</feature>
<name>A0A831X921_9BACT</name>
<evidence type="ECO:0000256" key="3">
    <source>
        <dbReference type="ARBA" id="ARBA00022603"/>
    </source>
</evidence>
<keyword evidence="3 7" id="KW-0489">Methyltransferase</keyword>
<dbReference type="CDD" id="cd02440">
    <property type="entry name" value="AdoMet_MTases"/>
    <property type="match status" value="1"/>
</dbReference>
<dbReference type="Gene3D" id="1.10.8.100">
    <property type="entry name" value="Ribosomal RNA adenine dimethylase-like, domain 2"/>
    <property type="match status" value="1"/>
</dbReference>
<dbReference type="Gene3D" id="3.40.50.150">
    <property type="entry name" value="Vaccinia Virus protein VP39"/>
    <property type="match status" value="1"/>
</dbReference>
<feature type="binding site" evidence="7 8">
    <location>
        <position position="27"/>
    </location>
    <ligand>
        <name>S-adenosyl-L-methionine</name>
        <dbReference type="ChEBI" id="CHEBI:59789"/>
    </ligand>
</feature>
<dbReference type="InterPro" id="IPR001737">
    <property type="entry name" value="KsgA/Erm"/>
</dbReference>
<evidence type="ECO:0000313" key="10">
    <source>
        <dbReference type="EMBL" id="HEG92742.1"/>
    </source>
</evidence>
<dbReference type="EMBL" id="DSIY01000351">
    <property type="protein sequence ID" value="HEG92742.1"/>
    <property type="molecule type" value="Genomic_DNA"/>
</dbReference>
<keyword evidence="5 7" id="KW-0949">S-adenosyl-L-methionine</keyword>
<evidence type="ECO:0000256" key="2">
    <source>
        <dbReference type="ARBA" id="ARBA00022552"/>
    </source>
</evidence>
<comment type="subcellular location">
    <subcellularLocation>
        <location evidence="7">Cytoplasm</location>
    </subcellularLocation>
</comment>
<feature type="binding site" evidence="7 8">
    <location>
        <position position="119"/>
    </location>
    <ligand>
        <name>S-adenosyl-L-methionine</name>
        <dbReference type="ChEBI" id="CHEBI:59789"/>
    </ligand>
</feature>
<keyword evidence="4 7" id="KW-0808">Transferase</keyword>
<sequence length="282" mass="30708">MATVDTVPIRELLRDLDLRPSKALGQHFLHDQKIVHRIAELAGLGHGDLVVEIGPGLGVLTRALAARAGRVIAIELDARLAEYLRRQFAGTNVEIVHDDALAVDYAELTGGQPYQVVANLPYSVATAIIERLLAGEHPPARLVVMVQREVAERLAARPPDMALLSVAAQFYATPRIAFRIGTGAFVPPPKVESAVIVLERRAETPLPREEHAPFFQMVRAGFAQRRKQLANALAAGLGLPKQTVEAALVAAGIDPGRRAETLSLEEWVNVYQALRKQVHHAD</sequence>
<evidence type="ECO:0000256" key="4">
    <source>
        <dbReference type="ARBA" id="ARBA00022679"/>
    </source>
</evidence>
<dbReference type="Pfam" id="PF00398">
    <property type="entry name" value="RrnaAD"/>
    <property type="match status" value="1"/>
</dbReference>
<dbReference type="InterPro" id="IPR020596">
    <property type="entry name" value="rRNA_Ade_Mease_Trfase_CS"/>
</dbReference>
<dbReference type="SUPFAM" id="SSF53335">
    <property type="entry name" value="S-adenosyl-L-methionine-dependent methyltransferases"/>
    <property type="match status" value="1"/>
</dbReference>
<comment type="similarity">
    <text evidence="7">Belongs to the class I-like SAM-binding methyltransferase superfamily. rRNA adenine N(6)-methyltransferase family. RsmA subfamily.</text>
</comment>
<dbReference type="HAMAP" id="MF_00607">
    <property type="entry name" value="16SrRNA_methyltr_A"/>
    <property type="match status" value="1"/>
</dbReference>
<protein>
    <recommendedName>
        <fullName evidence="7">Ribosomal RNA small subunit methyltransferase A</fullName>
        <ecNumber evidence="7">2.1.1.182</ecNumber>
    </recommendedName>
    <alternativeName>
        <fullName evidence="7">16S rRNA (adenine(1518)-N(6)/adenine(1519)-N(6))-dimethyltransferase</fullName>
    </alternativeName>
    <alternativeName>
        <fullName evidence="7">16S rRNA dimethyladenosine transferase</fullName>
    </alternativeName>
    <alternativeName>
        <fullName evidence="7">16S rRNA dimethylase</fullName>
    </alternativeName>
    <alternativeName>
        <fullName evidence="7">S-adenosylmethionine-6-N', N'-adenosyl(rRNA) dimethyltransferase</fullName>
    </alternativeName>
</protein>
<evidence type="ECO:0000256" key="7">
    <source>
        <dbReference type="HAMAP-Rule" id="MF_00607"/>
    </source>
</evidence>